<comment type="subcellular location">
    <subcellularLocation>
        <location evidence="1">Membrane</location>
        <topology evidence="1">Peripheral membrane protein</topology>
    </subcellularLocation>
</comment>
<dbReference type="InterPro" id="IPR037519">
    <property type="entry name" value="LITAF_fam"/>
</dbReference>
<name>A0A2T9Y7Z3_9FUNG</name>
<evidence type="ECO:0000256" key="3">
    <source>
        <dbReference type="ARBA" id="ARBA00022723"/>
    </source>
</evidence>
<dbReference type="PANTHER" id="PTHR23292">
    <property type="entry name" value="LIPOPOLYSACCHARIDE-INDUCED TUMOR NECROSIS FACTOR-ALPHA FACTOR"/>
    <property type="match status" value="1"/>
</dbReference>
<dbReference type="InterPro" id="IPR006629">
    <property type="entry name" value="LITAF"/>
</dbReference>
<keyword evidence="5 7" id="KW-0472">Membrane</keyword>
<dbReference type="Pfam" id="PF10601">
    <property type="entry name" value="zf-LITAF-like"/>
    <property type="match status" value="1"/>
</dbReference>
<evidence type="ECO:0000259" key="8">
    <source>
        <dbReference type="PROSITE" id="PS51837"/>
    </source>
</evidence>
<evidence type="ECO:0000313" key="9">
    <source>
        <dbReference type="EMBL" id="PVU88458.1"/>
    </source>
</evidence>
<dbReference type="Proteomes" id="UP000245699">
    <property type="component" value="Unassembled WGS sequence"/>
</dbReference>
<gene>
    <name evidence="9" type="ORF">BB559_005561</name>
</gene>
<keyword evidence="4" id="KW-0862">Zinc</keyword>
<evidence type="ECO:0000256" key="4">
    <source>
        <dbReference type="ARBA" id="ARBA00022833"/>
    </source>
</evidence>
<keyword evidence="7" id="KW-1133">Transmembrane helix</keyword>
<dbReference type="SMART" id="SM00714">
    <property type="entry name" value="LITAF"/>
    <property type="match status" value="1"/>
</dbReference>
<comment type="caution">
    <text evidence="9">The sequence shown here is derived from an EMBL/GenBank/DDBJ whole genome shotgun (WGS) entry which is preliminary data.</text>
</comment>
<feature type="transmembrane region" description="Helical" evidence="7">
    <location>
        <begin position="191"/>
        <end position="213"/>
    </location>
</feature>
<feature type="compositionally biased region" description="Polar residues" evidence="6">
    <location>
        <begin position="59"/>
        <end position="73"/>
    </location>
</feature>
<keyword evidence="10" id="KW-1185">Reference proteome</keyword>
<organism evidence="9 10">
    <name type="scientific">Furculomyces boomerangus</name>
    <dbReference type="NCBI Taxonomy" id="61424"/>
    <lineage>
        <taxon>Eukaryota</taxon>
        <taxon>Fungi</taxon>
        <taxon>Fungi incertae sedis</taxon>
        <taxon>Zoopagomycota</taxon>
        <taxon>Kickxellomycotina</taxon>
        <taxon>Harpellomycetes</taxon>
        <taxon>Harpellales</taxon>
        <taxon>Harpellaceae</taxon>
        <taxon>Furculomyces</taxon>
    </lineage>
</organism>
<evidence type="ECO:0000313" key="10">
    <source>
        <dbReference type="Proteomes" id="UP000245699"/>
    </source>
</evidence>
<protein>
    <recommendedName>
        <fullName evidence="8">LITAF domain-containing protein</fullName>
    </recommendedName>
</protein>
<proteinExistence type="inferred from homology"/>
<sequence>MKRSSSETSLSKGIQNVVSERGTNSSNPNPQHYQNDTFPQSHDTKTSPGINKESHELEASNNPDISYTYTTNDRAVLEFPSPTGNGTLDPTSNTNNTATNTTNIPNGNAEQATREGNIPTQLPPPYAPPHTVLTVDNSAVDAADPNTVISTPYQPVTMKIAKAESGMPMNTVCPYCNTQVTSVVNTERGTMSILCCVITCLICWPLFWLPLVMNSCLDKVHTCPNCRRVIAKETA</sequence>
<dbReference type="GO" id="GO:0016020">
    <property type="term" value="C:membrane"/>
    <property type="evidence" value="ECO:0007669"/>
    <property type="project" value="UniProtKB-SubCell"/>
</dbReference>
<dbReference type="AlphaFoldDB" id="A0A2T9Y7Z3"/>
<dbReference type="OrthoDB" id="5599753at2759"/>
<dbReference type="PROSITE" id="PS51837">
    <property type="entry name" value="LITAF"/>
    <property type="match status" value="1"/>
</dbReference>
<comment type="similarity">
    <text evidence="2">Belongs to the CDIP1/LITAF family.</text>
</comment>
<evidence type="ECO:0000256" key="1">
    <source>
        <dbReference type="ARBA" id="ARBA00004170"/>
    </source>
</evidence>
<keyword evidence="7" id="KW-0812">Transmembrane</keyword>
<evidence type="ECO:0000256" key="5">
    <source>
        <dbReference type="ARBA" id="ARBA00023136"/>
    </source>
</evidence>
<reference evidence="9 10" key="1">
    <citation type="journal article" date="2018" name="MBio">
        <title>Comparative Genomics Reveals the Core Gene Toolbox for the Fungus-Insect Symbiosis.</title>
        <authorList>
            <person name="Wang Y."/>
            <person name="Stata M."/>
            <person name="Wang W."/>
            <person name="Stajich J.E."/>
            <person name="White M.M."/>
            <person name="Moncalvo J.M."/>
        </authorList>
    </citation>
    <scope>NUCLEOTIDE SEQUENCE [LARGE SCALE GENOMIC DNA]</scope>
    <source>
        <strain evidence="9 10">AUS-77-4</strain>
    </source>
</reference>
<feature type="domain" description="LITAF" evidence="8">
    <location>
        <begin position="153"/>
        <end position="235"/>
    </location>
</feature>
<keyword evidence="3" id="KW-0479">Metal-binding</keyword>
<dbReference type="STRING" id="61424.A0A2T9Y7Z3"/>
<evidence type="ECO:0000256" key="6">
    <source>
        <dbReference type="SAM" id="MobiDB-lite"/>
    </source>
</evidence>
<feature type="region of interest" description="Disordered" evidence="6">
    <location>
        <begin position="1"/>
        <end position="129"/>
    </location>
</feature>
<dbReference type="EMBL" id="MBFT01000623">
    <property type="protein sequence ID" value="PVU88458.1"/>
    <property type="molecule type" value="Genomic_DNA"/>
</dbReference>
<evidence type="ECO:0000256" key="2">
    <source>
        <dbReference type="ARBA" id="ARBA00005975"/>
    </source>
</evidence>
<dbReference type="PANTHER" id="PTHR23292:SF6">
    <property type="entry name" value="FI16602P1-RELATED"/>
    <property type="match status" value="1"/>
</dbReference>
<feature type="compositionally biased region" description="Low complexity" evidence="6">
    <location>
        <begin position="91"/>
        <end position="108"/>
    </location>
</feature>
<feature type="compositionally biased region" description="Polar residues" evidence="6">
    <location>
        <begin position="1"/>
        <end position="49"/>
    </location>
</feature>
<evidence type="ECO:0000256" key="7">
    <source>
        <dbReference type="SAM" id="Phobius"/>
    </source>
</evidence>
<dbReference type="GO" id="GO:0008270">
    <property type="term" value="F:zinc ion binding"/>
    <property type="evidence" value="ECO:0007669"/>
    <property type="project" value="TreeGrafter"/>
</dbReference>
<accession>A0A2T9Y7Z3</accession>